<dbReference type="Pfam" id="PF01087">
    <property type="entry name" value="GalP_UDP_transf"/>
    <property type="match status" value="1"/>
</dbReference>
<feature type="domain" description="Galactose-1-phosphate uridyl transferase C-terminal" evidence="13">
    <location>
        <begin position="182"/>
        <end position="297"/>
    </location>
</feature>
<dbReference type="UniPathway" id="UPA00214"/>
<evidence type="ECO:0000256" key="10">
    <source>
        <dbReference type="PIRSR" id="PIRSR000808-3"/>
    </source>
</evidence>
<dbReference type="AlphaFoldDB" id="A0A1M5D3J8"/>
<evidence type="ECO:0000256" key="4">
    <source>
        <dbReference type="ARBA" id="ARBA00022723"/>
    </source>
</evidence>
<evidence type="ECO:0000313" key="14">
    <source>
        <dbReference type="EMBL" id="SHF61579.1"/>
    </source>
</evidence>
<feature type="binding site" evidence="10">
    <location>
        <position position="42"/>
    </location>
    <ligand>
        <name>Zn(2+)</name>
        <dbReference type="ChEBI" id="CHEBI:29105"/>
    </ligand>
</feature>
<feature type="compositionally biased region" description="Basic and acidic residues" evidence="11">
    <location>
        <begin position="25"/>
        <end position="36"/>
    </location>
</feature>
<dbReference type="NCBIfam" id="TIGR00209">
    <property type="entry name" value="galT_1"/>
    <property type="match status" value="1"/>
</dbReference>
<keyword evidence="4 10" id="KW-0479">Metal-binding</keyword>
<feature type="region of interest" description="Disordered" evidence="11">
    <location>
        <begin position="25"/>
        <end position="44"/>
    </location>
</feature>
<dbReference type="OrthoDB" id="9769064at2"/>
<accession>A0A1M5D3J8</accession>
<dbReference type="GO" id="GO:0006012">
    <property type="term" value="P:galactose metabolic process"/>
    <property type="evidence" value="ECO:0007669"/>
    <property type="project" value="UniProtKB-UniRule"/>
</dbReference>
<dbReference type="EC" id="2.7.7.12" evidence="8"/>
<dbReference type="InterPro" id="IPR053177">
    <property type="entry name" value="ADP-glucose_phosphorylase"/>
</dbReference>
<dbReference type="RefSeq" id="WP_073167188.1">
    <property type="nucleotide sequence ID" value="NZ_FQUW01000044.1"/>
</dbReference>
<feature type="binding site" evidence="10">
    <location>
        <position position="112"/>
    </location>
    <ligand>
        <name>Zn(2+)</name>
        <dbReference type="ChEBI" id="CHEBI:29105"/>
    </ligand>
</feature>
<dbReference type="Pfam" id="PF02744">
    <property type="entry name" value="GalP_UDP_tr_C"/>
    <property type="match status" value="1"/>
</dbReference>
<evidence type="ECO:0000256" key="2">
    <source>
        <dbReference type="ARBA" id="ARBA00022679"/>
    </source>
</evidence>
<dbReference type="EMBL" id="FQUW01000044">
    <property type="protein sequence ID" value="SHF61579.1"/>
    <property type="molecule type" value="Genomic_DNA"/>
</dbReference>
<keyword evidence="2 14" id="KW-0808">Transferase</keyword>
<keyword evidence="5 10" id="KW-0862">Zinc</keyword>
<dbReference type="PANTHER" id="PTHR42763:SF1">
    <property type="entry name" value="UDP-GLUCOSE--HEXOSE-1-PHOSPHATE URIDYLYLTRANSFERASE"/>
    <property type="match status" value="1"/>
</dbReference>
<evidence type="ECO:0000256" key="9">
    <source>
        <dbReference type="PIRSR" id="PIRSR000808-1"/>
    </source>
</evidence>
<dbReference type="InterPro" id="IPR036265">
    <property type="entry name" value="HIT-like_sf"/>
</dbReference>
<feature type="domain" description="Galactose-1-phosphate uridyl transferase N-terminal" evidence="12">
    <location>
        <begin position="5"/>
        <end position="175"/>
    </location>
</feature>
<sequence length="350" mass="39925">MPEWRKDPLVKRWVVIATERGKRPTDYRVPRDEKKGGRCPLCPGHEGDTPPEVLAFRHGGTAPDTPGWWIRVVPNKFPAVRPEAQAGVRRHGVYEVMDGLGAHEVVVESPGHIANLDAVDERQLEEVIWAWQHRSLELRRDPRLKYIQIFKNFGQTAGASLEHTHSQILATPMVPVDVEEEMEGFKNYARSVGRCILCDVVAQEVSERQRVVLETGAFVSFAPYASRFPFETWIVPREHQHDFAMIREDQVRDLARVLRSTLLRLRRVLNNPPFNMVLHTAPVNEPDTAGYHWHLEIMPRLTIMAGFELGTGFYINPTPPELAAQVLREEEAYLPPPAYAGAEREAVRYV</sequence>
<feature type="binding site" evidence="10">
    <location>
        <position position="163"/>
    </location>
    <ligand>
        <name>Zn(2+)</name>
        <dbReference type="ChEBI" id="CHEBI:29105"/>
    </ligand>
</feature>
<feature type="binding site" evidence="10">
    <location>
        <position position="39"/>
    </location>
    <ligand>
        <name>Zn(2+)</name>
        <dbReference type="ChEBI" id="CHEBI:29105"/>
    </ligand>
</feature>
<dbReference type="InterPro" id="IPR005849">
    <property type="entry name" value="GalP_Utransf_N"/>
</dbReference>
<keyword evidence="6" id="KW-0299">Galactose metabolism</keyword>
<evidence type="ECO:0000256" key="8">
    <source>
        <dbReference type="NCBIfam" id="TIGR00209"/>
    </source>
</evidence>
<feature type="active site" description="Tele-UMP-histidine intermediate" evidence="9">
    <location>
        <position position="165"/>
    </location>
</feature>
<evidence type="ECO:0000256" key="7">
    <source>
        <dbReference type="ARBA" id="ARBA00023277"/>
    </source>
</evidence>
<dbReference type="PIRSF" id="PIRSF000808">
    <property type="entry name" value="GalT"/>
    <property type="match status" value="1"/>
</dbReference>
<evidence type="ECO:0000256" key="1">
    <source>
        <dbReference type="ARBA" id="ARBA00010951"/>
    </source>
</evidence>
<keyword evidence="15" id="KW-1185">Reference proteome</keyword>
<evidence type="ECO:0000256" key="6">
    <source>
        <dbReference type="ARBA" id="ARBA00023144"/>
    </source>
</evidence>
<organism evidence="14 15">
    <name type="scientific">Desulfofundulus australicus DSM 11792</name>
    <dbReference type="NCBI Taxonomy" id="1121425"/>
    <lineage>
        <taxon>Bacteria</taxon>
        <taxon>Bacillati</taxon>
        <taxon>Bacillota</taxon>
        <taxon>Clostridia</taxon>
        <taxon>Eubacteriales</taxon>
        <taxon>Peptococcaceae</taxon>
        <taxon>Desulfofundulus</taxon>
    </lineage>
</organism>
<evidence type="ECO:0000256" key="5">
    <source>
        <dbReference type="ARBA" id="ARBA00022833"/>
    </source>
</evidence>
<dbReference type="SUPFAM" id="SSF54197">
    <property type="entry name" value="HIT-like"/>
    <property type="match status" value="2"/>
</dbReference>
<comment type="cofactor">
    <cofactor evidence="10">
        <name>Zn(2+)</name>
        <dbReference type="ChEBI" id="CHEBI:29105"/>
    </cofactor>
    <text evidence="10">Binds 1 zinc ion per subunit.</text>
</comment>
<dbReference type="InterPro" id="IPR001937">
    <property type="entry name" value="GalP_UDPtransf1"/>
</dbReference>
<dbReference type="Gene3D" id="3.30.428.10">
    <property type="entry name" value="HIT-like"/>
    <property type="match status" value="2"/>
</dbReference>
<evidence type="ECO:0000259" key="13">
    <source>
        <dbReference type="Pfam" id="PF02744"/>
    </source>
</evidence>
<keyword evidence="7" id="KW-0119">Carbohydrate metabolism</keyword>
<comment type="similarity">
    <text evidence="1">Belongs to the galactose-1-phosphate uridylyltransferase type 1 family.</text>
</comment>
<dbReference type="Proteomes" id="UP000184196">
    <property type="component" value="Unassembled WGS sequence"/>
</dbReference>
<dbReference type="GO" id="GO:0008108">
    <property type="term" value="F:UDP-glucose:hexose-1-phosphate uridylyltransferase activity"/>
    <property type="evidence" value="ECO:0007669"/>
    <property type="project" value="UniProtKB-UniRule"/>
</dbReference>
<reference evidence="15" key="1">
    <citation type="submission" date="2016-11" db="EMBL/GenBank/DDBJ databases">
        <authorList>
            <person name="Varghese N."/>
            <person name="Submissions S."/>
        </authorList>
    </citation>
    <scope>NUCLEOTIDE SEQUENCE [LARGE SCALE GENOMIC DNA]</scope>
    <source>
        <strain evidence="15">DSM 11792</strain>
    </source>
</reference>
<evidence type="ECO:0000256" key="11">
    <source>
        <dbReference type="SAM" id="MobiDB-lite"/>
    </source>
</evidence>
<dbReference type="InterPro" id="IPR005850">
    <property type="entry name" value="GalP_Utransf_C"/>
</dbReference>
<proteinExistence type="inferred from homology"/>
<name>A0A1M5D3J8_9FIRM</name>
<dbReference type="PANTHER" id="PTHR42763">
    <property type="entry name" value="ADP-GLUCOSE PHOSPHORYLASE"/>
    <property type="match status" value="1"/>
</dbReference>
<dbReference type="GO" id="GO:0008270">
    <property type="term" value="F:zinc ion binding"/>
    <property type="evidence" value="ECO:0007669"/>
    <property type="project" value="InterPro"/>
</dbReference>
<keyword evidence="3 14" id="KW-0548">Nucleotidyltransferase</keyword>
<gene>
    <name evidence="14" type="ORF">SAMN02745218_02712</name>
</gene>
<evidence type="ECO:0000259" key="12">
    <source>
        <dbReference type="Pfam" id="PF01087"/>
    </source>
</evidence>
<evidence type="ECO:0000256" key="3">
    <source>
        <dbReference type="ARBA" id="ARBA00022695"/>
    </source>
</evidence>
<evidence type="ECO:0000313" key="15">
    <source>
        <dbReference type="Proteomes" id="UP000184196"/>
    </source>
</evidence>
<protein>
    <recommendedName>
        <fullName evidence="8">Galactose-1-phosphate uridylyltransferase</fullName>
        <ecNumber evidence="8">2.7.7.12</ecNumber>
    </recommendedName>
</protein>